<keyword evidence="2" id="KW-1185">Reference proteome</keyword>
<proteinExistence type="predicted"/>
<organism evidence="1 2">
    <name type="scientific">Undibacterium flavidum</name>
    <dbReference type="NCBI Taxonomy" id="2762297"/>
    <lineage>
        <taxon>Bacteria</taxon>
        <taxon>Pseudomonadati</taxon>
        <taxon>Pseudomonadota</taxon>
        <taxon>Betaproteobacteria</taxon>
        <taxon>Burkholderiales</taxon>
        <taxon>Oxalobacteraceae</taxon>
        <taxon>Undibacterium</taxon>
    </lineage>
</organism>
<gene>
    <name evidence="1" type="ORF">H8K55_21300</name>
</gene>
<dbReference type="Gene3D" id="2.180.10.10">
    <property type="entry name" value="RHS repeat-associated core"/>
    <property type="match status" value="1"/>
</dbReference>
<comment type="caution">
    <text evidence="1">The sequence shown here is derived from an EMBL/GenBank/DDBJ whole genome shotgun (WGS) entry which is preliminary data.</text>
</comment>
<evidence type="ECO:0000313" key="1">
    <source>
        <dbReference type="EMBL" id="MBC3876132.1"/>
    </source>
</evidence>
<name>A0ABR6YHW1_9BURK</name>
<sequence>MRYDAALRMQQVTHAKGNIIHARTDYVFDQNGNRTKETINRNAAAQVTHYSYDKADRLTQTEVIDVNQIVTTAYTLDGVANRTKEIISTKPAGTGSTGSTGSPTSITKTYTYDGRNQLTAITDTAAGNTTLSYDSQG</sequence>
<evidence type="ECO:0000313" key="2">
    <source>
        <dbReference type="Proteomes" id="UP000624279"/>
    </source>
</evidence>
<dbReference type="Proteomes" id="UP000624279">
    <property type="component" value="Unassembled WGS sequence"/>
</dbReference>
<evidence type="ECO:0008006" key="3">
    <source>
        <dbReference type="Google" id="ProtNLM"/>
    </source>
</evidence>
<accession>A0ABR6YHW1</accession>
<protein>
    <recommendedName>
        <fullName evidence="3">YD repeat-containing protein</fullName>
    </recommendedName>
</protein>
<dbReference type="RefSeq" id="WP_186944254.1">
    <property type="nucleotide sequence ID" value="NZ_JACOGA010000049.1"/>
</dbReference>
<dbReference type="EMBL" id="JACOGA010000049">
    <property type="protein sequence ID" value="MBC3876132.1"/>
    <property type="molecule type" value="Genomic_DNA"/>
</dbReference>
<reference evidence="1 2" key="1">
    <citation type="submission" date="2020-08" db="EMBL/GenBank/DDBJ databases">
        <title>Novel species isolated from subtropical streams in China.</title>
        <authorList>
            <person name="Lu H."/>
        </authorList>
    </citation>
    <scope>NUCLEOTIDE SEQUENCE [LARGE SCALE GENOMIC DNA]</scope>
    <source>
        <strain evidence="1 2">LX15W</strain>
    </source>
</reference>
<dbReference type="InterPro" id="IPR006530">
    <property type="entry name" value="YD"/>
</dbReference>
<dbReference type="NCBIfam" id="TIGR01643">
    <property type="entry name" value="YD_repeat_2x"/>
    <property type="match status" value="1"/>
</dbReference>
<feature type="non-terminal residue" evidence="1">
    <location>
        <position position="137"/>
    </location>
</feature>